<evidence type="ECO:0000313" key="3">
    <source>
        <dbReference type="Proteomes" id="UP000218784"/>
    </source>
</evidence>
<protein>
    <submittedName>
        <fullName evidence="2">Uncharacterized protein</fullName>
    </submittedName>
</protein>
<keyword evidence="1" id="KW-0812">Transmembrane</keyword>
<dbReference type="EMBL" id="NWVD01000005">
    <property type="protein sequence ID" value="PCG08523.1"/>
    <property type="molecule type" value="Genomic_DNA"/>
</dbReference>
<proteinExistence type="predicted"/>
<accession>A0A2A4HWZ9</accession>
<feature type="transmembrane region" description="Helical" evidence="1">
    <location>
        <begin position="40"/>
        <end position="57"/>
    </location>
</feature>
<dbReference type="AlphaFoldDB" id="A0A2A4HWZ9"/>
<evidence type="ECO:0000313" key="2">
    <source>
        <dbReference type="EMBL" id="PCG08523.1"/>
    </source>
</evidence>
<comment type="caution">
    <text evidence="2">The sequence shown here is derived from an EMBL/GenBank/DDBJ whole genome shotgun (WGS) entry which is preliminary data.</text>
</comment>
<keyword evidence="1" id="KW-0472">Membrane</keyword>
<organism evidence="2 3">
    <name type="scientific">Sphingomonas ginsenosidimutans</name>
    <dbReference type="NCBI Taxonomy" id="862134"/>
    <lineage>
        <taxon>Bacteria</taxon>
        <taxon>Pseudomonadati</taxon>
        <taxon>Pseudomonadota</taxon>
        <taxon>Alphaproteobacteria</taxon>
        <taxon>Sphingomonadales</taxon>
        <taxon>Sphingomonadaceae</taxon>
        <taxon>Sphingomonas</taxon>
    </lineage>
</organism>
<feature type="transmembrane region" description="Helical" evidence="1">
    <location>
        <begin position="12"/>
        <end position="34"/>
    </location>
</feature>
<sequence>MAQMQLSAEKREIAWTVLGFGITALVFQGAAWSYPQGADTIWLVGAATLVAVGVLGARDVGRMQREGAAA</sequence>
<gene>
    <name evidence="2" type="ORF">COA17_12675</name>
</gene>
<keyword evidence="3" id="KW-1185">Reference proteome</keyword>
<dbReference type="RefSeq" id="WP_066485778.1">
    <property type="nucleotide sequence ID" value="NZ_JAIEOT010000121.1"/>
</dbReference>
<keyword evidence="1" id="KW-1133">Transmembrane helix</keyword>
<dbReference type="Proteomes" id="UP000218784">
    <property type="component" value="Unassembled WGS sequence"/>
</dbReference>
<name>A0A2A4HWZ9_9SPHN</name>
<reference evidence="2 3" key="1">
    <citation type="submission" date="2017-09" db="EMBL/GenBank/DDBJ databases">
        <title>Sphingomonas ginsenosidimutans KACC 14949, whole genome shotgun sequence.</title>
        <authorList>
            <person name="Feng G."/>
            <person name="Zhu H."/>
        </authorList>
    </citation>
    <scope>NUCLEOTIDE SEQUENCE [LARGE SCALE GENOMIC DNA]</scope>
    <source>
        <strain evidence="2 3">KACC 14949</strain>
    </source>
</reference>
<evidence type="ECO:0000256" key="1">
    <source>
        <dbReference type="SAM" id="Phobius"/>
    </source>
</evidence>